<protein>
    <submittedName>
        <fullName evidence="6">AcrR family transcriptional regulator</fullName>
    </submittedName>
</protein>
<keyword evidence="2 4" id="KW-0238">DNA-binding</keyword>
<dbReference type="InterPro" id="IPR009057">
    <property type="entry name" value="Homeodomain-like_sf"/>
</dbReference>
<dbReference type="SUPFAM" id="SSF46689">
    <property type="entry name" value="Homeodomain-like"/>
    <property type="match status" value="1"/>
</dbReference>
<evidence type="ECO:0000256" key="4">
    <source>
        <dbReference type="PROSITE-ProRule" id="PRU00335"/>
    </source>
</evidence>
<feature type="DNA-binding region" description="H-T-H motif" evidence="4">
    <location>
        <begin position="38"/>
        <end position="57"/>
    </location>
</feature>
<evidence type="ECO:0000256" key="3">
    <source>
        <dbReference type="ARBA" id="ARBA00023163"/>
    </source>
</evidence>
<dbReference type="PROSITE" id="PS50977">
    <property type="entry name" value="HTH_TETR_2"/>
    <property type="match status" value="1"/>
</dbReference>
<keyword evidence="7" id="KW-1185">Reference proteome</keyword>
<evidence type="ECO:0000256" key="2">
    <source>
        <dbReference type="ARBA" id="ARBA00023125"/>
    </source>
</evidence>
<evidence type="ECO:0000259" key="5">
    <source>
        <dbReference type="PROSITE" id="PS50977"/>
    </source>
</evidence>
<dbReference type="InterPro" id="IPR001647">
    <property type="entry name" value="HTH_TetR"/>
</dbReference>
<dbReference type="EMBL" id="JAUSVK010000001">
    <property type="protein sequence ID" value="MDQ0394712.1"/>
    <property type="molecule type" value="Genomic_DNA"/>
</dbReference>
<evidence type="ECO:0000256" key="1">
    <source>
        <dbReference type="ARBA" id="ARBA00023015"/>
    </source>
</evidence>
<feature type="domain" description="HTH tetR-type" evidence="5">
    <location>
        <begin position="15"/>
        <end position="75"/>
    </location>
</feature>
<organism evidence="6 7">
    <name type="scientific">Labrys monachus</name>
    <dbReference type="NCBI Taxonomy" id="217067"/>
    <lineage>
        <taxon>Bacteria</taxon>
        <taxon>Pseudomonadati</taxon>
        <taxon>Pseudomonadota</taxon>
        <taxon>Alphaproteobacteria</taxon>
        <taxon>Hyphomicrobiales</taxon>
        <taxon>Xanthobacteraceae</taxon>
        <taxon>Labrys</taxon>
    </lineage>
</organism>
<name>A0ABU0FK40_9HYPH</name>
<evidence type="ECO:0000313" key="7">
    <source>
        <dbReference type="Proteomes" id="UP001237448"/>
    </source>
</evidence>
<dbReference type="InterPro" id="IPR036271">
    <property type="entry name" value="Tet_transcr_reg_TetR-rel_C_sf"/>
</dbReference>
<dbReference type="PANTHER" id="PTHR47506:SF1">
    <property type="entry name" value="HTH-TYPE TRANSCRIPTIONAL REGULATOR YJDC"/>
    <property type="match status" value="1"/>
</dbReference>
<reference evidence="6 7" key="1">
    <citation type="submission" date="2023-07" db="EMBL/GenBank/DDBJ databases">
        <title>Genomic Encyclopedia of Type Strains, Phase IV (KMG-IV): sequencing the most valuable type-strain genomes for metagenomic binning, comparative biology and taxonomic classification.</title>
        <authorList>
            <person name="Goeker M."/>
        </authorList>
    </citation>
    <scope>NUCLEOTIDE SEQUENCE [LARGE SCALE GENOMIC DNA]</scope>
    <source>
        <strain evidence="6 7">DSM 5896</strain>
    </source>
</reference>
<sequence>MADSDAPAARDTPPPRAAERIRATARDLFYREGVRAVGVDTIVARAGVTKPTLYRCFSSKDELAATYLRDYDAEFWTRFEAAGVDCPDDPRRHILTYLTGLGERAGRSDYRGCGMSNVAVEYPEPDHPARQVAEASKDLLRERLTDMAARMGARNPALLGDGLLLLIEGAFISGQIFHAHGPACSIAAIAEMLIDASLKA</sequence>
<dbReference type="Pfam" id="PF00440">
    <property type="entry name" value="TetR_N"/>
    <property type="match status" value="1"/>
</dbReference>
<dbReference type="RefSeq" id="WP_307432284.1">
    <property type="nucleotide sequence ID" value="NZ_JAUSVK010000001.1"/>
</dbReference>
<gene>
    <name evidence="6" type="ORF">J3R73_004504</name>
</gene>
<dbReference type="PANTHER" id="PTHR47506">
    <property type="entry name" value="TRANSCRIPTIONAL REGULATORY PROTEIN"/>
    <property type="match status" value="1"/>
</dbReference>
<dbReference type="PRINTS" id="PR00455">
    <property type="entry name" value="HTHTETR"/>
</dbReference>
<dbReference type="Gene3D" id="1.10.357.10">
    <property type="entry name" value="Tetracycline Repressor, domain 2"/>
    <property type="match status" value="1"/>
</dbReference>
<evidence type="ECO:0000313" key="6">
    <source>
        <dbReference type="EMBL" id="MDQ0394712.1"/>
    </source>
</evidence>
<proteinExistence type="predicted"/>
<dbReference type="SUPFAM" id="SSF48498">
    <property type="entry name" value="Tetracyclin repressor-like, C-terminal domain"/>
    <property type="match status" value="1"/>
</dbReference>
<keyword evidence="1" id="KW-0805">Transcription regulation</keyword>
<comment type="caution">
    <text evidence="6">The sequence shown here is derived from an EMBL/GenBank/DDBJ whole genome shotgun (WGS) entry which is preliminary data.</text>
</comment>
<accession>A0ABU0FK40</accession>
<dbReference type="Proteomes" id="UP001237448">
    <property type="component" value="Unassembled WGS sequence"/>
</dbReference>
<keyword evidence="3" id="KW-0804">Transcription</keyword>